<dbReference type="AlphaFoldDB" id="A0A497JHJ3"/>
<evidence type="ECO:0000313" key="1">
    <source>
        <dbReference type="EMBL" id="RLG70757.1"/>
    </source>
</evidence>
<sequence length="72" mass="8358">MPNKKKFRFSVEVLLEDDVTGDLVCKTIEVTDENFDEIVKLCKKYASVRIAVKKQLEKIKGGKKWIKKLEQS</sequence>
<reference evidence="1 2" key="1">
    <citation type="submission" date="2018-06" db="EMBL/GenBank/DDBJ databases">
        <title>Extensive metabolic versatility and redundancy in microbially diverse, dynamic hydrothermal sediments.</title>
        <authorList>
            <person name="Dombrowski N."/>
            <person name="Teske A."/>
            <person name="Baker B.J."/>
        </authorList>
    </citation>
    <scope>NUCLEOTIDE SEQUENCE [LARGE SCALE GENOMIC DNA]</scope>
    <source>
        <strain evidence="1">B51_G17</strain>
    </source>
</reference>
<dbReference type="Proteomes" id="UP000278031">
    <property type="component" value="Unassembled WGS sequence"/>
</dbReference>
<comment type="caution">
    <text evidence="1">The sequence shown here is derived from an EMBL/GenBank/DDBJ whole genome shotgun (WGS) entry which is preliminary data.</text>
</comment>
<gene>
    <name evidence="1" type="ORF">DRO04_01215</name>
</gene>
<evidence type="ECO:0000313" key="2">
    <source>
        <dbReference type="Proteomes" id="UP000278031"/>
    </source>
</evidence>
<name>A0A497JHJ3_9ARCH</name>
<protein>
    <submittedName>
        <fullName evidence="1">Uncharacterized protein</fullName>
    </submittedName>
</protein>
<dbReference type="EMBL" id="QMWP01000034">
    <property type="protein sequence ID" value="RLG70757.1"/>
    <property type="molecule type" value="Genomic_DNA"/>
</dbReference>
<accession>A0A497JHJ3</accession>
<proteinExistence type="predicted"/>
<organism evidence="1 2">
    <name type="scientific">Candidatus Iainarchaeum sp</name>
    <dbReference type="NCBI Taxonomy" id="3101447"/>
    <lineage>
        <taxon>Archaea</taxon>
        <taxon>Candidatus Iainarchaeota</taxon>
        <taxon>Candidatus Iainarchaeia</taxon>
        <taxon>Candidatus Iainarchaeales</taxon>
        <taxon>Candidatus Iainarchaeaceae</taxon>
        <taxon>Candidatus Iainarchaeum</taxon>
    </lineage>
</organism>